<accession>A0A6B0TXJ1</accession>
<evidence type="ECO:0000313" key="2">
    <source>
        <dbReference type="EMBL" id="MXU84869.1"/>
    </source>
</evidence>
<evidence type="ECO:0000256" key="1">
    <source>
        <dbReference type="SAM" id="Phobius"/>
    </source>
</evidence>
<sequence length="83" mass="9651">MDVTFQQAVPYVFFFSFLTALGAFLRVRTRIPYTQTTIADIVLQLPHSSLMMCEQLPNYISRTKIGSTRKMHSAIPTRRYFET</sequence>
<dbReference type="EMBL" id="GIFC01002786">
    <property type="protein sequence ID" value="MXU84869.1"/>
    <property type="molecule type" value="Transcribed_RNA"/>
</dbReference>
<protein>
    <submittedName>
        <fullName evidence="2">Putative secreted protein</fullName>
    </submittedName>
</protein>
<dbReference type="AlphaFoldDB" id="A0A6B0TXJ1"/>
<keyword evidence="1" id="KW-1133">Transmembrane helix</keyword>
<name>A0A6B0TXJ1_IXORI</name>
<keyword evidence="1" id="KW-0472">Membrane</keyword>
<organism evidence="2">
    <name type="scientific">Ixodes ricinus</name>
    <name type="common">Common tick</name>
    <name type="synonym">Acarus ricinus</name>
    <dbReference type="NCBI Taxonomy" id="34613"/>
    <lineage>
        <taxon>Eukaryota</taxon>
        <taxon>Metazoa</taxon>
        <taxon>Ecdysozoa</taxon>
        <taxon>Arthropoda</taxon>
        <taxon>Chelicerata</taxon>
        <taxon>Arachnida</taxon>
        <taxon>Acari</taxon>
        <taxon>Parasitiformes</taxon>
        <taxon>Ixodida</taxon>
        <taxon>Ixodoidea</taxon>
        <taxon>Ixodidae</taxon>
        <taxon>Ixodinae</taxon>
        <taxon>Ixodes</taxon>
    </lineage>
</organism>
<reference evidence="2" key="1">
    <citation type="submission" date="2019-12" db="EMBL/GenBank/DDBJ databases">
        <title>An insight into the sialome of adult female Ixodes ricinus ticks feeding for 6 days.</title>
        <authorList>
            <person name="Perner J."/>
            <person name="Ribeiro J.M.C."/>
        </authorList>
    </citation>
    <scope>NUCLEOTIDE SEQUENCE</scope>
    <source>
        <strain evidence="2">Semi-engorged</strain>
        <tissue evidence="2">Salivary glands</tissue>
    </source>
</reference>
<proteinExistence type="predicted"/>
<feature type="transmembrane region" description="Helical" evidence="1">
    <location>
        <begin position="6"/>
        <end position="25"/>
    </location>
</feature>
<keyword evidence="1" id="KW-0812">Transmembrane</keyword>